<comment type="caution">
    <text evidence="2">The sequence shown here is derived from an EMBL/GenBank/DDBJ whole genome shotgun (WGS) entry which is preliminary data.</text>
</comment>
<dbReference type="AlphaFoldDB" id="A0A7C8IAL5"/>
<evidence type="ECO:0000313" key="3">
    <source>
        <dbReference type="Proteomes" id="UP000481861"/>
    </source>
</evidence>
<evidence type="ECO:0000313" key="2">
    <source>
        <dbReference type="EMBL" id="KAF2873446.1"/>
    </source>
</evidence>
<keyword evidence="1" id="KW-0732">Signal</keyword>
<dbReference type="Proteomes" id="UP000481861">
    <property type="component" value="Unassembled WGS sequence"/>
</dbReference>
<dbReference type="OrthoDB" id="5391288at2759"/>
<reference evidence="2 3" key="1">
    <citation type="submission" date="2020-01" db="EMBL/GenBank/DDBJ databases">
        <authorList>
            <consortium name="DOE Joint Genome Institute"/>
            <person name="Haridas S."/>
            <person name="Albert R."/>
            <person name="Binder M."/>
            <person name="Bloem J."/>
            <person name="Labutti K."/>
            <person name="Salamov A."/>
            <person name="Andreopoulos B."/>
            <person name="Baker S.E."/>
            <person name="Barry K."/>
            <person name="Bills G."/>
            <person name="Bluhm B.H."/>
            <person name="Cannon C."/>
            <person name="Castanera R."/>
            <person name="Culley D.E."/>
            <person name="Daum C."/>
            <person name="Ezra D."/>
            <person name="Gonzalez J.B."/>
            <person name="Henrissat B."/>
            <person name="Kuo A."/>
            <person name="Liang C."/>
            <person name="Lipzen A."/>
            <person name="Lutzoni F."/>
            <person name="Magnuson J."/>
            <person name="Mondo S."/>
            <person name="Nolan M."/>
            <person name="Ohm R."/>
            <person name="Pangilinan J."/>
            <person name="Park H.-J.H."/>
            <person name="Ramirez L."/>
            <person name="Alfaro M."/>
            <person name="Sun H."/>
            <person name="Tritt A."/>
            <person name="Yoshinaga Y."/>
            <person name="Zwiers L.-H.L."/>
            <person name="Turgeon B.G."/>
            <person name="Goodwin S.B."/>
            <person name="Spatafora J.W."/>
            <person name="Crous P.W."/>
            <person name="Grigoriev I.V."/>
        </authorList>
    </citation>
    <scope>NUCLEOTIDE SEQUENCE [LARGE SCALE GENOMIC DNA]</scope>
    <source>
        <strain evidence="2 3">CBS 611.86</strain>
    </source>
</reference>
<proteinExistence type="predicted"/>
<accession>A0A7C8IAL5</accession>
<organism evidence="2 3">
    <name type="scientific">Massariosphaeria phaeospora</name>
    <dbReference type="NCBI Taxonomy" id="100035"/>
    <lineage>
        <taxon>Eukaryota</taxon>
        <taxon>Fungi</taxon>
        <taxon>Dikarya</taxon>
        <taxon>Ascomycota</taxon>
        <taxon>Pezizomycotina</taxon>
        <taxon>Dothideomycetes</taxon>
        <taxon>Pleosporomycetidae</taxon>
        <taxon>Pleosporales</taxon>
        <taxon>Pleosporales incertae sedis</taxon>
        <taxon>Massariosphaeria</taxon>
    </lineage>
</organism>
<protein>
    <submittedName>
        <fullName evidence="2">Uncharacterized protein</fullName>
    </submittedName>
</protein>
<sequence length="81" mass="8804">MNVLLLLSLVLFFPLCLFVAFLAVSSCLGDSFRARVSGISFNPRHAVYGRNYARGLGSGAATGGWEQIEMEDMLGKDSEDD</sequence>
<dbReference type="EMBL" id="JAADJZ010000007">
    <property type="protein sequence ID" value="KAF2873446.1"/>
    <property type="molecule type" value="Genomic_DNA"/>
</dbReference>
<name>A0A7C8IAL5_9PLEO</name>
<feature type="signal peptide" evidence="1">
    <location>
        <begin position="1"/>
        <end position="29"/>
    </location>
</feature>
<feature type="chain" id="PRO_5028931325" evidence="1">
    <location>
        <begin position="30"/>
        <end position="81"/>
    </location>
</feature>
<evidence type="ECO:0000256" key="1">
    <source>
        <dbReference type="SAM" id="SignalP"/>
    </source>
</evidence>
<gene>
    <name evidence="2" type="ORF">BDV95DRAFT_489508</name>
</gene>
<keyword evidence="3" id="KW-1185">Reference proteome</keyword>